<dbReference type="SMART" id="SM00825">
    <property type="entry name" value="PKS_KS"/>
    <property type="match status" value="1"/>
</dbReference>
<protein>
    <submittedName>
        <fullName evidence="2">Type I polyketide synthase</fullName>
    </submittedName>
</protein>
<dbReference type="Pfam" id="PF16197">
    <property type="entry name" value="KAsynt_C_assoc"/>
    <property type="match status" value="1"/>
</dbReference>
<dbReference type="GO" id="GO:0004312">
    <property type="term" value="F:fatty acid synthase activity"/>
    <property type="evidence" value="ECO:0007669"/>
    <property type="project" value="TreeGrafter"/>
</dbReference>
<evidence type="ECO:0000313" key="2">
    <source>
        <dbReference type="EMBL" id="ACN23056.1"/>
    </source>
</evidence>
<dbReference type="AlphaFoldDB" id="C5H9E3"/>
<dbReference type="InterPro" id="IPR020841">
    <property type="entry name" value="PKS_Beta-ketoAc_synthase_dom"/>
</dbReference>
<dbReference type="CDD" id="cd00833">
    <property type="entry name" value="PKS"/>
    <property type="match status" value="1"/>
</dbReference>
<accession>C5H9E3</accession>
<dbReference type="GO" id="GO:0006633">
    <property type="term" value="P:fatty acid biosynthetic process"/>
    <property type="evidence" value="ECO:0007669"/>
    <property type="project" value="TreeGrafter"/>
</dbReference>
<sequence length="248" mass="26502">EGHGTGTPTGDPIEVAGLAAVFAPTRPADMPLIIGSIKSNVGHSESAAGLSSLIKAVLTVESGVIPGTPSFINPTPRIDFEKSRVRPTRESIRFPKMASGLRRASVNSFGFGGSNAHVVLESRESMVKLRKEFVFSSHGSHIFGGLDRLPETAEIGSKLPQVLVFSANDKEGLDKAAQTLADHLIDPAVNARLSDVAYTLSERRSHHFYRGFVVSKSTSIAPQSMITGKKKAQPPRVAFIFTGQGAQW</sequence>
<dbReference type="PANTHER" id="PTHR43775:SF18">
    <property type="entry name" value="ENZYME, PUTATIVE (JCVI)-RELATED"/>
    <property type="match status" value="1"/>
</dbReference>
<feature type="non-terminal residue" evidence="2">
    <location>
        <position position="248"/>
    </location>
</feature>
<dbReference type="Gene3D" id="3.30.70.3290">
    <property type="match status" value="1"/>
</dbReference>
<name>C5H9E3_9FUNG</name>
<proteinExistence type="predicted"/>
<dbReference type="Gene3D" id="3.40.366.10">
    <property type="entry name" value="Malonyl-Coenzyme A Acyl Carrier Protein, domain 2"/>
    <property type="match status" value="1"/>
</dbReference>
<dbReference type="PROSITE" id="PS52004">
    <property type="entry name" value="KS3_2"/>
    <property type="match status" value="1"/>
</dbReference>
<dbReference type="InterPro" id="IPR014031">
    <property type="entry name" value="Ketoacyl_synth_C"/>
</dbReference>
<dbReference type="SUPFAM" id="SSF53901">
    <property type="entry name" value="Thiolase-like"/>
    <property type="match status" value="1"/>
</dbReference>
<organism evidence="2">
    <name type="scientific">uncultured fungus</name>
    <dbReference type="NCBI Taxonomy" id="175245"/>
    <lineage>
        <taxon>Eukaryota</taxon>
        <taxon>Fungi</taxon>
        <taxon>environmental samples</taxon>
    </lineage>
</organism>
<dbReference type="InterPro" id="IPR032821">
    <property type="entry name" value="PKS_assoc"/>
</dbReference>
<reference evidence="2" key="1">
    <citation type="journal article" date="2009" name="Soil Biol. Biochem.">
        <title>Detection of expressed fungal Type I polyketide synthase genes in a forest soil.</title>
        <authorList>
            <person name="Kellner H."/>
            <person name="Zak D.R."/>
        </authorList>
    </citation>
    <scope>NUCLEOTIDE SEQUENCE</scope>
</reference>
<dbReference type="PANTHER" id="PTHR43775">
    <property type="entry name" value="FATTY ACID SYNTHASE"/>
    <property type="match status" value="1"/>
</dbReference>
<dbReference type="InterPro" id="IPR016039">
    <property type="entry name" value="Thiolase-like"/>
</dbReference>
<dbReference type="EMBL" id="FJ232784">
    <property type="protein sequence ID" value="ACN23056.1"/>
    <property type="molecule type" value="Genomic_DNA"/>
</dbReference>
<dbReference type="InterPro" id="IPR001227">
    <property type="entry name" value="Ac_transferase_dom_sf"/>
</dbReference>
<dbReference type="Gene3D" id="3.40.47.10">
    <property type="match status" value="1"/>
</dbReference>
<feature type="non-terminal residue" evidence="2">
    <location>
        <position position="1"/>
    </location>
</feature>
<dbReference type="GO" id="GO:0044550">
    <property type="term" value="P:secondary metabolite biosynthetic process"/>
    <property type="evidence" value="ECO:0007669"/>
    <property type="project" value="TreeGrafter"/>
</dbReference>
<feature type="domain" description="Ketosynthase family 3 (KS3)" evidence="1">
    <location>
        <begin position="1"/>
        <end position="122"/>
    </location>
</feature>
<evidence type="ECO:0000259" key="1">
    <source>
        <dbReference type="PROSITE" id="PS52004"/>
    </source>
</evidence>
<dbReference type="InterPro" id="IPR050091">
    <property type="entry name" value="PKS_NRPS_Biosynth_Enz"/>
</dbReference>
<dbReference type="Pfam" id="PF02801">
    <property type="entry name" value="Ketoacyl-synt_C"/>
    <property type="match status" value="1"/>
</dbReference>